<dbReference type="Gene3D" id="3.40.47.10">
    <property type="match status" value="1"/>
</dbReference>
<dbReference type="Pfam" id="PF00698">
    <property type="entry name" value="Acyl_transf_1"/>
    <property type="match status" value="1"/>
</dbReference>
<dbReference type="InterPro" id="IPR001227">
    <property type="entry name" value="Ac_transferase_dom_sf"/>
</dbReference>
<keyword evidence="2" id="KW-0596">Phosphopantetheine</keyword>
<dbReference type="Gene3D" id="1.10.1200.10">
    <property type="entry name" value="ACP-like"/>
    <property type="match status" value="1"/>
</dbReference>
<dbReference type="Pfam" id="PF22621">
    <property type="entry name" value="CurL-like_PKS_C"/>
    <property type="match status" value="1"/>
</dbReference>
<dbReference type="PANTHER" id="PTHR43775:SF37">
    <property type="entry name" value="SI:DKEY-61P9.11"/>
    <property type="match status" value="1"/>
</dbReference>
<dbReference type="Proteomes" id="UP001199525">
    <property type="component" value="Unassembled WGS sequence"/>
</dbReference>
<keyword evidence="4" id="KW-0808">Transferase</keyword>
<dbReference type="InterPro" id="IPR014031">
    <property type="entry name" value="Ketoacyl_synth_C"/>
</dbReference>
<keyword evidence="8" id="KW-1185">Reference proteome</keyword>
<name>A0ABS8I9N5_9NOSO</name>
<dbReference type="SMART" id="SM00825">
    <property type="entry name" value="PKS_KS"/>
    <property type="match status" value="1"/>
</dbReference>
<dbReference type="InterPro" id="IPR016035">
    <property type="entry name" value="Acyl_Trfase/lysoPLipase"/>
</dbReference>
<dbReference type="InterPro" id="IPR001242">
    <property type="entry name" value="Condensation_dom"/>
</dbReference>
<protein>
    <submittedName>
        <fullName evidence="7">Condensation domain-containing protein</fullName>
    </submittedName>
</protein>
<dbReference type="Gene3D" id="3.30.70.3290">
    <property type="match status" value="1"/>
</dbReference>
<dbReference type="SUPFAM" id="SSF52151">
    <property type="entry name" value="FabD/lysophospholipase-like"/>
    <property type="match status" value="1"/>
</dbReference>
<dbReference type="SMART" id="SM00823">
    <property type="entry name" value="PKS_PP"/>
    <property type="match status" value="1"/>
</dbReference>
<dbReference type="InterPro" id="IPR014030">
    <property type="entry name" value="Ketoacyl_synth_N"/>
</dbReference>
<dbReference type="SUPFAM" id="SSF47336">
    <property type="entry name" value="ACP-like"/>
    <property type="match status" value="1"/>
</dbReference>
<feature type="domain" description="Carrier" evidence="5">
    <location>
        <begin position="979"/>
        <end position="1053"/>
    </location>
</feature>
<dbReference type="Pfam" id="PF00550">
    <property type="entry name" value="PP-binding"/>
    <property type="match status" value="1"/>
</dbReference>
<dbReference type="Pfam" id="PF02801">
    <property type="entry name" value="Ketoacyl-synt_C"/>
    <property type="match status" value="1"/>
</dbReference>
<dbReference type="InterPro" id="IPR036736">
    <property type="entry name" value="ACP-like_sf"/>
</dbReference>
<dbReference type="InterPro" id="IPR014043">
    <property type="entry name" value="Acyl_transferase_dom"/>
</dbReference>
<dbReference type="SMART" id="SM00827">
    <property type="entry name" value="PKS_AT"/>
    <property type="match status" value="1"/>
</dbReference>
<dbReference type="EMBL" id="JAIVFQ010000023">
    <property type="protein sequence ID" value="MCC5600912.1"/>
    <property type="molecule type" value="Genomic_DNA"/>
</dbReference>
<evidence type="ECO:0000313" key="8">
    <source>
        <dbReference type="Proteomes" id="UP001199525"/>
    </source>
</evidence>
<evidence type="ECO:0000256" key="1">
    <source>
        <dbReference type="ARBA" id="ARBA00001957"/>
    </source>
</evidence>
<proteinExistence type="predicted"/>
<evidence type="ECO:0000256" key="3">
    <source>
        <dbReference type="ARBA" id="ARBA00022553"/>
    </source>
</evidence>
<evidence type="ECO:0000259" key="5">
    <source>
        <dbReference type="PROSITE" id="PS50075"/>
    </source>
</evidence>
<dbReference type="InterPro" id="IPR050091">
    <property type="entry name" value="PKS_NRPS_Biosynth_Enz"/>
</dbReference>
<dbReference type="Pfam" id="PF00668">
    <property type="entry name" value="Condensation"/>
    <property type="match status" value="1"/>
</dbReference>
<dbReference type="InterPro" id="IPR020806">
    <property type="entry name" value="PKS_PP-bd"/>
</dbReference>
<dbReference type="Gene3D" id="3.30.559.30">
    <property type="entry name" value="Nonribosomal peptide synthetase, condensation domain"/>
    <property type="match status" value="1"/>
</dbReference>
<comment type="cofactor">
    <cofactor evidence="1">
        <name>pantetheine 4'-phosphate</name>
        <dbReference type="ChEBI" id="CHEBI:47942"/>
    </cofactor>
</comment>
<dbReference type="InterPro" id="IPR016039">
    <property type="entry name" value="Thiolase-like"/>
</dbReference>
<dbReference type="SUPFAM" id="SSF53901">
    <property type="entry name" value="Thiolase-like"/>
    <property type="match status" value="1"/>
</dbReference>
<dbReference type="RefSeq" id="WP_229485966.1">
    <property type="nucleotide sequence ID" value="NZ_JAIVFQ010000023.1"/>
</dbReference>
<accession>A0ABS8I9N5</accession>
<dbReference type="InterPro" id="IPR023213">
    <property type="entry name" value="CAT-like_dom_sf"/>
</dbReference>
<dbReference type="InterPro" id="IPR006162">
    <property type="entry name" value="Ppantetheine_attach_site"/>
</dbReference>
<dbReference type="PROSITE" id="PS00606">
    <property type="entry name" value="KS3_1"/>
    <property type="match status" value="1"/>
</dbReference>
<dbReference type="CDD" id="cd00833">
    <property type="entry name" value="PKS"/>
    <property type="match status" value="1"/>
</dbReference>
<organism evidence="7 8">
    <name type="scientific">Nostoc favosum CHAB5714</name>
    <dbReference type="NCBI Taxonomy" id="2780399"/>
    <lineage>
        <taxon>Bacteria</taxon>
        <taxon>Bacillati</taxon>
        <taxon>Cyanobacteriota</taxon>
        <taxon>Cyanophyceae</taxon>
        <taxon>Nostocales</taxon>
        <taxon>Nostocaceae</taxon>
        <taxon>Nostoc</taxon>
        <taxon>Nostoc favosum</taxon>
    </lineage>
</organism>
<dbReference type="Gene3D" id="3.40.366.10">
    <property type="entry name" value="Malonyl-Coenzyme A Acyl Carrier Protein, domain 2"/>
    <property type="match status" value="1"/>
</dbReference>
<dbReference type="InterPro" id="IPR018201">
    <property type="entry name" value="Ketoacyl_synth_AS"/>
</dbReference>
<dbReference type="PROSITE" id="PS52004">
    <property type="entry name" value="KS3_2"/>
    <property type="match status" value="1"/>
</dbReference>
<dbReference type="Gene3D" id="3.30.559.10">
    <property type="entry name" value="Chloramphenicol acetyltransferase-like domain"/>
    <property type="match status" value="1"/>
</dbReference>
<evidence type="ECO:0000256" key="2">
    <source>
        <dbReference type="ARBA" id="ARBA00022450"/>
    </source>
</evidence>
<dbReference type="SUPFAM" id="SSF52777">
    <property type="entry name" value="CoA-dependent acyltransferases"/>
    <property type="match status" value="2"/>
</dbReference>
<gene>
    <name evidence="7" type="ORF">LC586_17255</name>
</gene>
<dbReference type="PROSITE" id="PS50075">
    <property type="entry name" value="CARRIER"/>
    <property type="match status" value="1"/>
</dbReference>
<dbReference type="PROSITE" id="PS00012">
    <property type="entry name" value="PHOSPHOPANTETHEINE"/>
    <property type="match status" value="1"/>
</dbReference>
<dbReference type="PANTHER" id="PTHR43775">
    <property type="entry name" value="FATTY ACID SYNTHASE"/>
    <property type="match status" value="1"/>
</dbReference>
<reference evidence="7 8" key="1">
    <citation type="journal article" date="2021" name="Microorganisms">
        <title>Genome Evolution of Filamentous Cyanobacterium Nostoc Species: From Facultative Symbiosis to Free Living.</title>
        <authorList>
            <person name="Huo D."/>
            <person name="Li H."/>
            <person name="Cai F."/>
            <person name="Guo X."/>
            <person name="Qiao Z."/>
            <person name="Wang W."/>
            <person name="Yu G."/>
            <person name="Li R."/>
        </authorList>
    </citation>
    <scope>NUCLEOTIDE SEQUENCE [LARGE SCALE GENOMIC DNA]</scope>
    <source>
        <strain evidence="7 8">CHAB 5714</strain>
    </source>
</reference>
<keyword evidence="3" id="KW-0597">Phosphoprotein</keyword>
<comment type="caution">
    <text evidence="7">The sequence shown here is derived from an EMBL/GenBank/DDBJ whole genome shotgun (WGS) entry which is preliminary data.</text>
</comment>
<dbReference type="CDD" id="cd19531">
    <property type="entry name" value="LCL_NRPS-like"/>
    <property type="match status" value="1"/>
</dbReference>
<evidence type="ECO:0000259" key="6">
    <source>
        <dbReference type="PROSITE" id="PS52004"/>
    </source>
</evidence>
<evidence type="ECO:0000256" key="4">
    <source>
        <dbReference type="ARBA" id="ARBA00022679"/>
    </source>
</evidence>
<dbReference type="InterPro" id="IPR020841">
    <property type="entry name" value="PKS_Beta-ketoAc_synthase_dom"/>
</dbReference>
<evidence type="ECO:0000313" key="7">
    <source>
        <dbReference type="EMBL" id="MCC5600912.1"/>
    </source>
</evidence>
<dbReference type="InterPro" id="IPR009081">
    <property type="entry name" value="PP-bd_ACP"/>
</dbReference>
<dbReference type="Pfam" id="PF00109">
    <property type="entry name" value="ketoacyl-synt"/>
    <property type="match status" value="1"/>
</dbReference>
<sequence>MGIEPIAIIGIGCRFPGAINPETFWHLLCNQVDAIAPISSERQKLHSCFLPDPTSSQRKLIQGGFLKQVDQFDPQFFGISPQEAVSIDPQQRLLLEVTWEALEDAGLVPQKLSGSATGVFVGIAGSDYYEIMAEARTANSYAVTGNLSSVAANRISYVLNLTGPSLSINTACSSSLVAVHLACQSLYRKESSLAIAAGANVMLLPEFTASLTNAGMISATGRCRAFDAQADGFVRSEGVGVVVLKLLSQALADSDPIYAVIQGSAVNQDGRSNGLAAPNLQAQQALLRQAYQDAGILPRSVQYVEAQGTGSLLGDAIELKALATVLGENRSVGDKCRVGSVKTNIGHLEAASGIAGLIKVALSLKFGQIPPNLHFQQPNPNVALDKLPLQVQQSLEAYKSDRPWIAGVSAFGLGGTNAHIVMEAAPDLVVESSLVNRSLHILTLSAKTETALRSLAQSYYEFLVNHPDVSIADVCFSANTGRTSFNHRLAVTGNSTAQFAERLEAFAVSRQSAELVSGLVKPKKVPKIGFLFTGLIHEKLELDRQLYEQAPIFRQVLDRCNAIAEPLLGKSLIDILYISATEETVIDSIDNRTALFALQIALCELWKSWGIEPTVVMGISLGEYAAACVAGILSLEDVLKLVIDAQQQVQSQSQKGTVGIVFADEERVAAAIQPYADKVFIGIFAEPMLTISGEQQAVDAVIAGLKAEGIKTTRPSVFHPYHSPLMELVEMDFALSSPQIPIISGVTGQLSPDLMTNIEYWRTIFQEPVRFSTGIQTMHEQGVTVFVEIGPKAHLLSMGIRCLPEGVGVWVPSLRSGQSSWQQLLSSLAQLYVLGVPVNWSGFDRDYPRDRLRLPTYPFERQHYWFSSSRSSQPPDLSPLPHRSLISSLLDRGDSAEQIVQLLAQSESFSLLEVQLLPKLITALVRHHQETAFSTDEHESSLISQITNIDVPIPEVIAPESTISLRRVQLAASPEKQQQLLEEYLIEQIAKVLGLAPSQLDVEQPLHTLGLDSLMLIQLVNRIKKDFALELSIKVLFEDMTLIDLAQQLQSQLPLLKSESDDAPMMATRTAAVALPLSFAQESYWSQVKLDPSNPFANLPFTLHFIGELDIPALERSFNELVHRHAALRTTFDIAAEQPTQIIHLTVNLPLSVVDLRSLSQPEQQIAVQQLSQQEAQESFDIVQGPLVRTTLLKLLENQHILLITVHHLITDGTSMVIFFQELAAVYQAFSQGQPLPLPELPMQYADFIVWQRQWLQKDVLTKLQSYWQQKLAPHLVVPEIKTDKPRPAVPRLKAAIYPFQISEALSAQLKALSKQEGCTLFMLLLAALQILVHHYTGQLNFCIGTTVANRNQSELQALIGCFINQIPIKANLEDNPTFREVLAVVRKTTLEAHAYSALPLKHILKTVPLSKGDNVHSFPLPVLLLFHNEIPLLTENVKLSDHLSVQVQNRPFRGARRDLTLHMGESKKGIWGEMEYDVDLFFESTIKTIVKDFISLLQGIVINPDIPISERLGKQLWLNGTLVKEN</sequence>
<feature type="domain" description="Ketosynthase family 3 (KS3)" evidence="6">
    <location>
        <begin position="3"/>
        <end position="424"/>
    </location>
</feature>